<dbReference type="Proteomes" id="UP001235939">
    <property type="component" value="Chromosome 05"/>
</dbReference>
<dbReference type="InterPro" id="IPR005312">
    <property type="entry name" value="DUF1759"/>
</dbReference>
<keyword evidence="2" id="KW-1185">Reference proteome</keyword>
<gene>
    <name evidence="1" type="ORF">LAZ67_5002800</name>
</gene>
<dbReference type="EMBL" id="CP092867">
    <property type="protein sequence ID" value="UYV68015.1"/>
    <property type="molecule type" value="Genomic_DNA"/>
</dbReference>
<sequence>MDKLKRERTPLRNTITRTTNEIKSGLSLEEVDIILIRAKFERLTILNDRLILIGDKIKEILLDDPRSTEAQINDEMEQCETYSLQVGIVAQKHPVMIKCHNLELQMFKRQIKLPKFEIKKVYSHFEKIHLGESLSDVDKFEYLIQSMVVGSKAHRLVTSFPLTEKNYNKVIGDLKDRFGDKDMLTELYVLKLLKLVIANISINRRIELPSQYHSFKKQPSH</sequence>
<dbReference type="Pfam" id="PF03564">
    <property type="entry name" value="DUF1759"/>
    <property type="match status" value="1"/>
</dbReference>
<name>A0ABY6KK79_9ARAC</name>
<reference evidence="1 2" key="1">
    <citation type="submission" date="2022-01" db="EMBL/GenBank/DDBJ databases">
        <title>A chromosomal length assembly of Cordylochernes scorpioides.</title>
        <authorList>
            <person name="Zeh D."/>
            <person name="Zeh J."/>
        </authorList>
    </citation>
    <scope>NUCLEOTIDE SEQUENCE [LARGE SCALE GENOMIC DNA]</scope>
    <source>
        <strain evidence="1">IN4F17</strain>
        <tissue evidence="1">Whole Body</tissue>
    </source>
</reference>
<proteinExistence type="predicted"/>
<evidence type="ECO:0000313" key="2">
    <source>
        <dbReference type="Proteomes" id="UP001235939"/>
    </source>
</evidence>
<organism evidence="1 2">
    <name type="scientific">Cordylochernes scorpioides</name>
    <dbReference type="NCBI Taxonomy" id="51811"/>
    <lineage>
        <taxon>Eukaryota</taxon>
        <taxon>Metazoa</taxon>
        <taxon>Ecdysozoa</taxon>
        <taxon>Arthropoda</taxon>
        <taxon>Chelicerata</taxon>
        <taxon>Arachnida</taxon>
        <taxon>Pseudoscorpiones</taxon>
        <taxon>Cheliferoidea</taxon>
        <taxon>Chernetidae</taxon>
        <taxon>Cordylochernes</taxon>
    </lineage>
</organism>
<protein>
    <submittedName>
        <fullName evidence="1">Uncharacterized protein</fullName>
    </submittedName>
</protein>
<evidence type="ECO:0000313" key="1">
    <source>
        <dbReference type="EMBL" id="UYV68015.1"/>
    </source>
</evidence>
<accession>A0ABY6KK79</accession>